<gene>
    <name evidence="1" type="ORF">ElyMa_005427200</name>
</gene>
<organism evidence="1 2">
    <name type="scientific">Elysia marginata</name>
    <dbReference type="NCBI Taxonomy" id="1093978"/>
    <lineage>
        <taxon>Eukaryota</taxon>
        <taxon>Metazoa</taxon>
        <taxon>Spiralia</taxon>
        <taxon>Lophotrochozoa</taxon>
        <taxon>Mollusca</taxon>
        <taxon>Gastropoda</taxon>
        <taxon>Heterobranchia</taxon>
        <taxon>Euthyneura</taxon>
        <taxon>Panpulmonata</taxon>
        <taxon>Sacoglossa</taxon>
        <taxon>Placobranchoidea</taxon>
        <taxon>Plakobranchidae</taxon>
        <taxon>Elysia</taxon>
    </lineage>
</organism>
<evidence type="ECO:0008006" key="3">
    <source>
        <dbReference type="Google" id="ProtNLM"/>
    </source>
</evidence>
<protein>
    <recommendedName>
        <fullName evidence="3">Shugoshin C-terminal domain-containing protein</fullName>
    </recommendedName>
</protein>
<comment type="caution">
    <text evidence="1">The sequence shown here is derived from an EMBL/GenBank/DDBJ whole genome shotgun (WGS) entry which is preliminary data.</text>
</comment>
<evidence type="ECO:0000313" key="2">
    <source>
        <dbReference type="Proteomes" id="UP000762676"/>
    </source>
</evidence>
<accession>A0AAV4EKH9</accession>
<proteinExistence type="predicted"/>
<dbReference type="Proteomes" id="UP000762676">
    <property type="component" value="Unassembled WGS sequence"/>
</dbReference>
<name>A0AAV4EKH9_9GAST</name>
<evidence type="ECO:0000313" key="1">
    <source>
        <dbReference type="EMBL" id="GFR61172.1"/>
    </source>
</evidence>
<keyword evidence="2" id="KW-1185">Reference proteome</keyword>
<sequence length="101" mass="11535">MRAWTSPRSTRAAPGSAIVRLLRVKNVLLVINNNKRKTNKRSSQREKELTLSAQCLNILQLNTCGLRNKNTELQKVLNEKQIHIAHFQETLYNNVVLNITG</sequence>
<dbReference type="EMBL" id="BMAT01010809">
    <property type="protein sequence ID" value="GFR61172.1"/>
    <property type="molecule type" value="Genomic_DNA"/>
</dbReference>
<reference evidence="1 2" key="1">
    <citation type="journal article" date="2021" name="Elife">
        <title>Chloroplast acquisition without the gene transfer in kleptoplastic sea slugs, Plakobranchus ocellatus.</title>
        <authorList>
            <person name="Maeda T."/>
            <person name="Takahashi S."/>
            <person name="Yoshida T."/>
            <person name="Shimamura S."/>
            <person name="Takaki Y."/>
            <person name="Nagai Y."/>
            <person name="Toyoda A."/>
            <person name="Suzuki Y."/>
            <person name="Arimoto A."/>
            <person name="Ishii H."/>
            <person name="Satoh N."/>
            <person name="Nishiyama T."/>
            <person name="Hasebe M."/>
            <person name="Maruyama T."/>
            <person name="Minagawa J."/>
            <person name="Obokata J."/>
            <person name="Shigenobu S."/>
        </authorList>
    </citation>
    <scope>NUCLEOTIDE SEQUENCE [LARGE SCALE GENOMIC DNA]</scope>
</reference>
<dbReference type="AlphaFoldDB" id="A0AAV4EKH9"/>